<evidence type="ECO:0000256" key="8">
    <source>
        <dbReference type="HAMAP-Rule" id="MF_00265"/>
    </source>
</evidence>
<keyword evidence="4 8" id="KW-0479">Metal-binding</keyword>
<dbReference type="SUPFAM" id="SSF88723">
    <property type="entry name" value="PIN domain-like"/>
    <property type="match status" value="1"/>
</dbReference>
<dbReference type="EC" id="3.1.-.-" evidence="8"/>
<dbReference type="AlphaFoldDB" id="A0A2S6NJA8"/>
<dbReference type="InterPro" id="IPR022907">
    <property type="entry name" value="VapC_family"/>
</dbReference>
<feature type="domain" description="PIN" evidence="9">
    <location>
        <begin position="2"/>
        <end position="124"/>
    </location>
</feature>
<dbReference type="InterPro" id="IPR050556">
    <property type="entry name" value="Type_II_TA_system_RNase"/>
</dbReference>
<accession>A0A2S6NJA8</accession>
<evidence type="ECO:0000256" key="6">
    <source>
        <dbReference type="ARBA" id="ARBA00022842"/>
    </source>
</evidence>
<dbReference type="Proteomes" id="UP000239724">
    <property type="component" value="Unassembled WGS sequence"/>
</dbReference>
<feature type="binding site" evidence="8">
    <location>
        <position position="107"/>
    </location>
    <ligand>
        <name>Mg(2+)</name>
        <dbReference type="ChEBI" id="CHEBI:18420"/>
    </ligand>
</feature>
<evidence type="ECO:0000256" key="1">
    <source>
        <dbReference type="ARBA" id="ARBA00001946"/>
    </source>
</evidence>
<dbReference type="HAMAP" id="MF_00265">
    <property type="entry name" value="VapC_Nob1"/>
    <property type="match status" value="1"/>
</dbReference>
<comment type="function">
    <text evidence="8">Toxic component of a toxin-antitoxin (TA) system. An RNase.</text>
</comment>
<dbReference type="Pfam" id="PF01850">
    <property type="entry name" value="PIN"/>
    <property type="match status" value="1"/>
</dbReference>
<comment type="similarity">
    <text evidence="7 8">Belongs to the PINc/VapC protein family.</text>
</comment>
<dbReference type="GO" id="GO:0004540">
    <property type="term" value="F:RNA nuclease activity"/>
    <property type="evidence" value="ECO:0007669"/>
    <property type="project" value="InterPro"/>
</dbReference>
<dbReference type="CDD" id="cd18746">
    <property type="entry name" value="PIN_VapC4-5_FitB-like"/>
    <property type="match status" value="1"/>
</dbReference>
<keyword evidence="3 8" id="KW-0540">Nuclease</keyword>
<dbReference type="Gene3D" id="3.40.50.1010">
    <property type="entry name" value="5'-nuclease"/>
    <property type="match status" value="1"/>
</dbReference>
<dbReference type="PANTHER" id="PTHR33653">
    <property type="entry name" value="RIBONUCLEASE VAPC2"/>
    <property type="match status" value="1"/>
</dbReference>
<dbReference type="GO" id="GO:0000287">
    <property type="term" value="F:magnesium ion binding"/>
    <property type="evidence" value="ECO:0007669"/>
    <property type="project" value="UniProtKB-UniRule"/>
</dbReference>
<keyword evidence="2 8" id="KW-1277">Toxin-antitoxin system</keyword>
<feature type="binding site" evidence="8">
    <location>
        <position position="5"/>
    </location>
    <ligand>
        <name>Mg(2+)</name>
        <dbReference type="ChEBI" id="CHEBI:18420"/>
    </ligand>
</feature>
<keyword evidence="6 8" id="KW-0460">Magnesium</keyword>
<comment type="cofactor">
    <cofactor evidence="1 8">
        <name>Mg(2+)</name>
        <dbReference type="ChEBI" id="CHEBI:18420"/>
    </cofactor>
</comment>
<evidence type="ECO:0000256" key="5">
    <source>
        <dbReference type="ARBA" id="ARBA00022801"/>
    </source>
</evidence>
<dbReference type="InterPro" id="IPR002716">
    <property type="entry name" value="PIN_dom"/>
</dbReference>
<gene>
    <name evidence="8" type="primary">vapC</name>
    <name evidence="10" type="ORF">CCS01_09380</name>
</gene>
<dbReference type="RefSeq" id="WP_104518591.1">
    <property type="nucleotide sequence ID" value="NZ_NHRY01000085.1"/>
</dbReference>
<keyword evidence="11" id="KW-1185">Reference proteome</keyword>
<organism evidence="10 11">
    <name type="scientific">Rhodopila globiformis</name>
    <name type="common">Rhodopseudomonas globiformis</name>
    <dbReference type="NCBI Taxonomy" id="1071"/>
    <lineage>
        <taxon>Bacteria</taxon>
        <taxon>Pseudomonadati</taxon>
        <taxon>Pseudomonadota</taxon>
        <taxon>Alphaproteobacteria</taxon>
        <taxon>Acetobacterales</taxon>
        <taxon>Acetobacteraceae</taxon>
        <taxon>Rhodopila</taxon>
    </lineage>
</organism>
<dbReference type="GO" id="GO:0090729">
    <property type="term" value="F:toxin activity"/>
    <property type="evidence" value="ECO:0007669"/>
    <property type="project" value="UniProtKB-KW"/>
</dbReference>
<evidence type="ECO:0000259" key="9">
    <source>
        <dbReference type="Pfam" id="PF01850"/>
    </source>
</evidence>
<keyword evidence="8" id="KW-0800">Toxin</keyword>
<protein>
    <recommendedName>
        <fullName evidence="8">Ribonuclease VapC</fullName>
        <shortName evidence="8">RNase VapC</shortName>
        <ecNumber evidence="8">3.1.-.-</ecNumber>
    </recommendedName>
    <alternativeName>
        <fullName evidence="8">Toxin VapC</fullName>
    </alternativeName>
</protein>
<dbReference type="EMBL" id="NHRY01000085">
    <property type="protein sequence ID" value="PPQ34869.1"/>
    <property type="molecule type" value="Genomic_DNA"/>
</dbReference>
<evidence type="ECO:0000313" key="11">
    <source>
        <dbReference type="Proteomes" id="UP000239724"/>
    </source>
</evidence>
<evidence type="ECO:0000256" key="4">
    <source>
        <dbReference type="ARBA" id="ARBA00022723"/>
    </source>
</evidence>
<dbReference type="InterPro" id="IPR029060">
    <property type="entry name" value="PIN-like_dom_sf"/>
</dbReference>
<evidence type="ECO:0000256" key="3">
    <source>
        <dbReference type="ARBA" id="ARBA00022722"/>
    </source>
</evidence>
<sequence>MYLVDTNVLSVGAPTKVVPSPALIDWMDQNSGHLFVSVITIAEIEEGIAKARRHGAFSQAERLAEWLETVLHLYSSHILMLDIPVARLVGGLADQARGAGLSPDLADLAIAATARRYGYTILTRTLRRFAGFGVPLHDPFIALPEDAP</sequence>
<evidence type="ECO:0000256" key="2">
    <source>
        <dbReference type="ARBA" id="ARBA00022649"/>
    </source>
</evidence>
<reference evidence="10 11" key="1">
    <citation type="journal article" date="2018" name="Arch. Microbiol.">
        <title>New insights into the metabolic potential of the phototrophic purple bacterium Rhodopila globiformis DSM 161(T) from its draft genome sequence and evidence for a vanadium-dependent nitrogenase.</title>
        <authorList>
            <person name="Imhoff J.F."/>
            <person name="Rahn T."/>
            <person name="Kunzel S."/>
            <person name="Neulinger S.C."/>
        </authorList>
    </citation>
    <scope>NUCLEOTIDE SEQUENCE [LARGE SCALE GENOMIC DNA]</scope>
    <source>
        <strain evidence="10 11">DSM 161</strain>
    </source>
</reference>
<name>A0A2S6NJA8_RHOGL</name>
<dbReference type="GO" id="GO:0016787">
    <property type="term" value="F:hydrolase activity"/>
    <property type="evidence" value="ECO:0007669"/>
    <property type="project" value="UniProtKB-KW"/>
</dbReference>
<evidence type="ECO:0000256" key="7">
    <source>
        <dbReference type="ARBA" id="ARBA00038093"/>
    </source>
</evidence>
<evidence type="ECO:0000313" key="10">
    <source>
        <dbReference type="EMBL" id="PPQ34869.1"/>
    </source>
</evidence>
<dbReference type="OrthoDB" id="9796690at2"/>
<proteinExistence type="inferred from homology"/>
<comment type="caution">
    <text evidence="10">The sequence shown here is derived from an EMBL/GenBank/DDBJ whole genome shotgun (WGS) entry which is preliminary data.</text>
</comment>
<keyword evidence="5 8" id="KW-0378">Hydrolase</keyword>
<dbReference type="PANTHER" id="PTHR33653:SF1">
    <property type="entry name" value="RIBONUCLEASE VAPC2"/>
    <property type="match status" value="1"/>
</dbReference>